<accession>A0A2A7NAT7</accession>
<evidence type="ECO:0000313" key="3">
    <source>
        <dbReference type="EMBL" id="GFG55399.1"/>
    </source>
</evidence>
<keyword evidence="5" id="KW-1185">Reference proteome</keyword>
<dbReference type="AlphaFoldDB" id="A0A2A7NAT7"/>
<dbReference type="InterPro" id="IPR000639">
    <property type="entry name" value="Epox_hydrolase-like"/>
</dbReference>
<keyword evidence="1 4" id="KW-0378">Hydrolase</keyword>
<dbReference type="InterPro" id="IPR000073">
    <property type="entry name" value="AB_hydrolase_1"/>
</dbReference>
<evidence type="ECO:0000313" key="4">
    <source>
        <dbReference type="EMBL" id="PEG41165.1"/>
    </source>
</evidence>
<dbReference type="SUPFAM" id="SSF53474">
    <property type="entry name" value="alpha/beta-Hydrolases"/>
    <property type="match status" value="1"/>
</dbReference>
<dbReference type="RefSeq" id="WP_097938920.1">
    <property type="nucleotide sequence ID" value="NZ_BLKS01000004.1"/>
</dbReference>
<evidence type="ECO:0000256" key="1">
    <source>
        <dbReference type="ARBA" id="ARBA00022801"/>
    </source>
</evidence>
<evidence type="ECO:0000259" key="2">
    <source>
        <dbReference type="Pfam" id="PF00561"/>
    </source>
</evidence>
<dbReference type="InterPro" id="IPR029058">
    <property type="entry name" value="AB_hydrolase_fold"/>
</dbReference>
<dbReference type="Gene3D" id="3.40.50.1820">
    <property type="entry name" value="alpha/beta hydrolase"/>
    <property type="match status" value="1"/>
</dbReference>
<dbReference type="EMBL" id="BLKS01000004">
    <property type="protein sequence ID" value="GFG55399.1"/>
    <property type="molecule type" value="Genomic_DNA"/>
</dbReference>
<reference evidence="3" key="3">
    <citation type="submission" date="2020-02" db="EMBL/GenBank/DDBJ databases">
        <authorList>
            <person name="Matsumoto Y."/>
            <person name="Motooka D."/>
            <person name="Nakamura S."/>
        </authorList>
    </citation>
    <scope>NUCLEOTIDE SEQUENCE</scope>
    <source>
        <strain evidence="3">JCM 6377</strain>
    </source>
</reference>
<dbReference type="EMBL" id="PDCP01000007">
    <property type="protein sequence ID" value="PEG41165.1"/>
    <property type="molecule type" value="Genomic_DNA"/>
</dbReference>
<feature type="domain" description="AB hydrolase-1" evidence="2">
    <location>
        <begin position="30"/>
        <end position="286"/>
    </location>
</feature>
<dbReference type="PRINTS" id="PR00412">
    <property type="entry name" value="EPOXHYDRLASE"/>
</dbReference>
<dbReference type="GO" id="GO:0016787">
    <property type="term" value="F:hydrolase activity"/>
    <property type="evidence" value="ECO:0007669"/>
    <property type="project" value="UniProtKB-KW"/>
</dbReference>
<dbReference type="Proteomes" id="UP000220914">
    <property type="component" value="Unassembled WGS sequence"/>
</dbReference>
<sequence length="300" mass="33168">MDEPEWLEVATPTVRLSALTWGPSYSPIALCLHGFPDTAHGWRKVVPHLVDAGWRVVAPFMRGYAPSSIPEDGSYHVGALIDDALQVLEAAGPTGHDVVIGHDWGAMTAAGFAAMPDGPFDKAVIMSLPPLAAFQPWGRAPDQILLAAQIPRQLLRSWYIMYFQLPVLPELSGSRVVSALWRQWSPGYDEAEDVRLVQNAIGDPENWRAAITMYRQNFRGTKPPEQYADLHPLFLQPPVVPILYLHGDDDGAMAPDYIAWVERILPPGGEAYVVEEAGHFLQLEQPDVLARHIIDFIGQA</sequence>
<reference evidence="4 5" key="1">
    <citation type="submission" date="2017-10" db="EMBL/GenBank/DDBJ databases">
        <title>The new phylogeny of genus Mycobacterium.</title>
        <authorList>
            <person name="Tortoli E."/>
            <person name="Trovato A."/>
            <person name="Cirillo D.M."/>
        </authorList>
    </citation>
    <scope>NUCLEOTIDE SEQUENCE [LARGE SCALE GENOMIC DNA]</scope>
    <source>
        <strain evidence="4 5">CCUG37673</strain>
    </source>
</reference>
<gene>
    <name evidence="3" type="primary">ephC</name>
    <name evidence="4" type="ORF">CQY20_05805</name>
    <name evidence="3" type="ORF">MAGR_68400</name>
</gene>
<dbReference type="PANTHER" id="PTHR43329">
    <property type="entry name" value="EPOXIDE HYDROLASE"/>
    <property type="match status" value="1"/>
</dbReference>
<dbReference type="OrthoDB" id="2987348at2"/>
<protein>
    <submittedName>
        <fullName evidence="4">Alpha/beta hydrolase</fullName>
    </submittedName>
    <submittedName>
        <fullName evidence="3">Epoxide hydrolase</fullName>
    </submittedName>
</protein>
<evidence type="ECO:0000313" key="5">
    <source>
        <dbReference type="Proteomes" id="UP000220914"/>
    </source>
</evidence>
<reference evidence="3 6" key="2">
    <citation type="journal article" date="2019" name="Emerg. Microbes Infect.">
        <title>Comprehensive subspecies identification of 175 nontuberculous mycobacteria species based on 7547 genomic profiles.</title>
        <authorList>
            <person name="Matsumoto Y."/>
            <person name="Kinjo T."/>
            <person name="Motooka D."/>
            <person name="Nabeya D."/>
            <person name="Jung N."/>
            <person name="Uechi K."/>
            <person name="Horii T."/>
            <person name="Iida T."/>
            <person name="Fujita J."/>
            <person name="Nakamura S."/>
        </authorList>
    </citation>
    <scope>NUCLEOTIDE SEQUENCE [LARGE SCALE GENOMIC DNA]</scope>
    <source>
        <strain evidence="3 6">JCM 6377</strain>
    </source>
</reference>
<dbReference type="Proteomes" id="UP000465302">
    <property type="component" value="Unassembled WGS sequence"/>
</dbReference>
<dbReference type="Pfam" id="PF00561">
    <property type="entry name" value="Abhydrolase_1"/>
    <property type="match status" value="1"/>
</dbReference>
<organism evidence="4 5">
    <name type="scientific">Mycolicibacterium agri</name>
    <name type="common">Mycobacterium agri</name>
    <dbReference type="NCBI Taxonomy" id="36811"/>
    <lineage>
        <taxon>Bacteria</taxon>
        <taxon>Bacillati</taxon>
        <taxon>Actinomycetota</taxon>
        <taxon>Actinomycetes</taxon>
        <taxon>Mycobacteriales</taxon>
        <taxon>Mycobacteriaceae</taxon>
        <taxon>Mycolicibacterium</taxon>
    </lineage>
</organism>
<evidence type="ECO:0000313" key="6">
    <source>
        <dbReference type="Proteomes" id="UP000465302"/>
    </source>
</evidence>
<proteinExistence type="predicted"/>
<comment type="caution">
    <text evidence="4">The sequence shown here is derived from an EMBL/GenBank/DDBJ whole genome shotgun (WGS) entry which is preliminary data.</text>
</comment>
<name>A0A2A7NAT7_MYCAG</name>